<evidence type="ECO:0000256" key="9">
    <source>
        <dbReference type="SAM" id="SignalP"/>
    </source>
</evidence>
<dbReference type="EC" id="1.13.12.3" evidence="4"/>
<evidence type="ECO:0000256" key="3">
    <source>
        <dbReference type="ARBA" id="ARBA00005833"/>
    </source>
</evidence>
<evidence type="ECO:0000313" key="11">
    <source>
        <dbReference type="EMBL" id="MCY0094321.1"/>
    </source>
</evidence>
<keyword evidence="7" id="KW-0073">Auxin biosynthesis</keyword>
<keyword evidence="12" id="KW-1185">Reference proteome</keyword>
<evidence type="ECO:0000256" key="5">
    <source>
        <dbReference type="ARBA" id="ARBA00017871"/>
    </source>
</evidence>
<dbReference type="EMBL" id="JAOVZQ010000001">
    <property type="protein sequence ID" value="MCY0094321.1"/>
    <property type="molecule type" value="Genomic_DNA"/>
</dbReference>
<sequence length="458" mass="48770">MPKPVQSRPFDRRQFLRLTAASALAAPLTGTGVARAASDDVDVIVIGAGVAGLAAARQLADLGYEVLVLEASDRIGGRLQTDWSLGAPFELGAGWIHRPDGNPVTPLVAAAGGEIFVTEDDSLMVLSADGKRYRDAEIFGKEAQLDALYARIDTTLDGDQPLAAAIARLAPETLTDPATRWMVSSYTEFDAGGPVDALSAAYFDEDETYDGADVIVLNGYDRMLGPLAAGLDIRLGHPVVSVDYEEDDGATVTANGRHFESDFVVCTCPLGVLQAGGISFDPPLPPQYRAAISRIGMGNVTKLALKFTGPFWPVDTQYFGLTGDPMGRWVSFLNYRTFSVQNILVGFSVGNYAAKAEAMSDAEMTADAMQALRAMFGAATPEPETVLATRWSRHDWSKGAYSYAKTGSTPADFDSLAEPVAGTLLLAGEHTLFDYHATVHGAYLSGLAAARRIEDDLA</sequence>
<dbReference type="PROSITE" id="PS51318">
    <property type="entry name" value="TAT"/>
    <property type="match status" value="1"/>
</dbReference>
<reference evidence="11" key="1">
    <citation type="submission" date="2022-10" db="EMBL/GenBank/DDBJ databases">
        <title>Hoeflea sp. J2-29, isolated from marine algae.</title>
        <authorList>
            <person name="Kristyanto S."/>
            <person name="Kim J.M."/>
            <person name="Jeon C.O."/>
        </authorList>
    </citation>
    <scope>NUCLEOTIDE SEQUENCE</scope>
    <source>
        <strain evidence="11">J2-29</strain>
    </source>
</reference>
<gene>
    <name evidence="11" type="ORF">OEG82_09825</name>
</gene>
<dbReference type="PANTHER" id="PTHR10742">
    <property type="entry name" value="FLAVIN MONOAMINE OXIDASE"/>
    <property type="match status" value="1"/>
</dbReference>
<dbReference type="SUPFAM" id="SSF54373">
    <property type="entry name" value="FAD-linked reductases, C-terminal domain"/>
    <property type="match status" value="1"/>
</dbReference>
<dbReference type="InterPro" id="IPR001613">
    <property type="entry name" value="Flavin_amine_oxidase"/>
</dbReference>
<dbReference type="Proteomes" id="UP001081283">
    <property type="component" value="Unassembled WGS sequence"/>
</dbReference>
<feature type="signal peptide" evidence="9">
    <location>
        <begin position="1"/>
        <end position="36"/>
    </location>
</feature>
<name>A0ABT3YEK1_9HYPH</name>
<feature type="domain" description="Amine oxidase" evidence="10">
    <location>
        <begin position="175"/>
        <end position="453"/>
    </location>
</feature>
<evidence type="ECO:0000259" key="10">
    <source>
        <dbReference type="Pfam" id="PF01593"/>
    </source>
</evidence>
<comment type="similarity">
    <text evidence="3">Belongs to the tryptophan 2-monooxygenase family.</text>
</comment>
<comment type="caution">
    <text evidence="11">The sequence shown here is derived from an EMBL/GenBank/DDBJ whole genome shotgun (WGS) entry which is preliminary data.</text>
</comment>
<feature type="domain" description="Amine oxidase" evidence="10">
    <location>
        <begin position="50"/>
        <end position="139"/>
    </location>
</feature>
<comment type="cofactor">
    <cofactor evidence="1">
        <name>FAD</name>
        <dbReference type="ChEBI" id="CHEBI:57692"/>
    </cofactor>
</comment>
<keyword evidence="6" id="KW-0560">Oxidoreductase</keyword>
<accession>A0ABT3YEK1</accession>
<evidence type="ECO:0000256" key="1">
    <source>
        <dbReference type="ARBA" id="ARBA00001974"/>
    </source>
</evidence>
<dbReference type="InterPro" id="IPR006311">
    <property type="entry name" value="TAT_signal"/>
</dbReference>
<organism evidence="11 12">
    <name type="scientific">Hoeflea ulvae</name>
    <dbReference type="NCBI Taxonomy" id="2983764"/>
    <lineage>
        <taxon>Bacteria</taxon>
        <taxon>Pseudomonadati</taxon>
        <taxon>Pseudomonadota</taxon>
        <taxon>Alphaproteobacteria</taxon>
        <taxon>Hyphomicrobiales</taxon>
        <taxon>Rhizobiaceae</taxon>
        <taxon>Hoeflea</taxon>
    </lineage>
</organism>
<comment type="catalytic activity">
    <reaction evidence="8">
        <text>L-tryptophan + O2 = indole-3-acetamide + CO2 + H2O</text>
        <dbReference type="Rhea" id="RHEA:16165"/>
        <dbReference type="ChEBI" id="CHEBI:15377"/>
        <dbReference type="ChEBI" id="CHEBI:15379"/>
        <dbReference type="ChEBI" id="CHEBI:16031"/>
        <dbReference type="ChEBI" id="CHEBI:16526"/>
        <dbReference type="ChEBI" id="CHEBI:57912"/>
        <dbReference type="EC" id="1.13.12.3"/>
    </reaction>
</comment>
<dbReference type="PRINTS" id="PR00757">
    <property type="entry name" value="AMINEOXDASEF"/>
</dbReference>
<feature type="chain" id="PRO_5046901332" description="Tryptophan 2-monooxygenase" evidence="9">
    <location>
        <begin position="37"/>
        <end position="458"/>
    </location>
</feature>
<dbReference type="PANTHER" id="PTHR10742:SF410">
    <property type="entry name" value="LYSINE-SPECIFIC HISTONE DEMETHYLASE 2"/>
    <property type="match status" value="1"/>
</dbReference>
<protein>
    <recommendedName>
        <fullName evidence="5">Tryptophan 2-monooxygenase</fullName>
        <ecNumber evidence="4">1.13.12.3</ecNumber>
    </recommendedName>
</protein>
<dbReference type="InterPro" id="IPR002937">
    <property type="entry name" value="Amino_oxidase"/>
</dbReference>
<evidence type="ECO:0000313" key="12">
    <source>
        <dbReference type="Proteomes" id="UP001081283"/>
    </source>
</evidence>
<evidence type="ECO:0000256" key="2">
    <source>
        <dbReference type="ARBA" id="ARBA00004814"/>
    </source>
</evidence>
<keyword evidence="9" id="KW-0732">Signal</keyword>
<comment type="pathway">
    <text evidence="2">Plant hormone metabolism; auxin biosynthesis.</text>
</comment>
<dbReference type="InterPro" id="IPR036188">
    <property type="entry name" value="FAD/NAD-bd_sf"/>
</dbReference>
<evidence type="ECO:0000256" key="7">
    <source>
        <dbReference type="ARBA" id="ARBA00023070"/>
    </source>
</evidence>
<dbReference type="Pfam" id="PF01593">
    <property type="entry name" value="Amino_oxidase"/>
    <property type="match status" value="2"/>
</dbReference>
<dbReference type="SUPFAM" id="SSF51905">
    <property type="entry name" value="FAD/NAD(P)-binding domain"/>
    <property type="match status" value="1"/>
</dbReference>
<dbReference type="InterPro" id="IPR050281">
    <property type="entry name" value="Flavin_monoamine_oxidase"/>
</dbReference>
<evidence type="ECO:0000256" key="6">
    <source>
        <dbReference type="ARBA" id="ARBA00023002"/>
    </source>
</evidence>
<dbReference type="RefSeq" id="WP_267612278.1">
    <property type="nucleotide sequence ID" value="NZ_JAOVZQ010000001.1"/>
</dbReference>
<dbReference type="Gene3D" id="3.90.660.10">
    <property type="match status" value="1"/>
</dbReference>
<evidence type="ECO:0000256" key="8">
    <source>
        <dbReference type="ARBA" id="ARBA00047321"/>
    </source>
</evidence>
<proteinExistence type="inferred from homology"/>
<evidence type="ECO:0000256" key="4">
    <source>
        <dbReference type="ARBA" id="ARBA00012535"/>
    </source>
</evidence>
<dbReference type="Gene3D" id="3.50.50.60">
    <property type="entry name" value="FAD/NAD(P)-binding domain"/>
    <property type="match status" value="1"/>
</dbReference>